<proteinExistence type="predicted"/>
<feature type="coiled-coil region" evidence="1">
    <location>
        <begin position="689"/>
        <end position="743"/>
    </location>
</feature>
<sequence>MKIEKLHIYGFGKHESVEIDLKDGINVFYGENEAGKSTIQQFILHILFGFPQKNAQLLRYEPKSGAMYGGKIHLIDEYGARIIVERVKGKASGDVTLYFEDGARGGEKELSNLLHSYSRTDFDAIFSFSLIQLQGFEKMTEEELTRTLLTSGTTGMDMLTNVETQFVKEMGELFKPTGKKPLINQKLEELRELELEWKQQMEEVQKYEPSINRLHELELLIAKMMEQEKNTSDQLQHYLRWKQLKPIKEKEIELEQALENVKHITFPVDGIRRYESIKDKEVSVKITLEQLKEELATTTNNHQVLTSKELEALQSYLSYETQWHELRAQRIQIEEEQSKTLQSQMQQLSLVGVNWEKSLKSIMEADVSIQQEDQLVSLLQKQRELESQLQQEQRLLQMKQEDFDKHQTRVNESKRTSRSSSQNKNAKGIALLFIGVIIIIGLTLSFFQANWIIALITVIFSAIVYIGFMFMLETMQQADDMQKYESLLVREQQTLKEQIDQLGYTINKLVQEREEIEHLVHAFLKTYHISEKLSSSLLPKVFNRLRIIQEQQLELDQMETKLYEVRTRLQQLFGQAQEAATIHLIEDMLFHQLREYYLTEKKKAEDQQFSAKKIAQFETKIHETRLLLTAYVEKIAELFKEAKVETEEDYYTAYHLYEEKLTLEKEIERIQMQLGNHPVSLHDYEESFEYECKEKLQSLQQERNELLQEKASLLYKTKKLIENDEQSEKLQQLEQKKTELHELVKKWAAYKAVVEAIRKTMTQLKEERLPEVLQRAQHYFQTLTGYSYDELLLAPEGSFEAVKANGQRFKIAELSQATKEQAYISLRIALAVSLKEKASFPIIMDDPFVHFDRFRLQHMVQLMTELQKNHQLLYFTCHENMRYVWKEAHIVQVADILAGSGGNVK</sequence>
<keyword evidence="2" id="KW-0812">Transmembrane</keyword>
<keyword evidence="2" id="KW-1133">Transmembrane helix</keyword>
<keyword evidence="1" id="KW-0175">Coiled coil</keyword>
<organism evidence="4 5">
    <name type="scientific">Psychrobacillus soli</name>
    <dbReference type="NCBI Taxonomy" id="1543965"/>
    <lineage>
        <taxon>Bacteria</taxon>
        <taxon>Bacillati</taxon>
        <taxon>Bacillota</taxon>
        <taxon>Bacilli</taxon>
        <taxon>Bacillales</taxon>
        <taxon>Bacillaceae</taxon>
        <taxon>Psychrobacillus</taxon>
    </lineage>
</organism>
<name>A0A544SHD8_9BACI</name>
<dbReference type="AlphaFoldDB" id="A0A544SHD8"/>
<comment type="caution">
    <text evidence="4">The sequence shown here is derived from an EMBL/GenBank/DDBJ whole genome shotgun (WGS) entry which is preliminary data.</text>
</comment>
<dbReference type="Pfam" id="PF13514">
    <property type="entry name" value="AAA_27"/>
    <property type="match status" value="1"/>
</dbReference>
<dbReference type="EMBL" id="VDGG01000082">
    <property type="protein sequence ID" value="TQR04603.1"/>
    <property type="molecule type" value="Genomic_DNA"/>
</dbReference>
<evidence type="ECO:0000313" key="4">
    <source>
        <dbReference type="EMBL" id="TQR04603.1"/>
    </source>
</evidence>
<dbReference type="SUPFAM" id="SSF52540">
    <property type="entry name" value="P-loop containing nucleoside triphosphate hydrolases"/>
    <property type="match status" value="1"/>
</dbReference>
<feature type="coiled-coil region" evidence="1">
    <location>
        <begin position="183"/>
        <end position="234"/>
    </location>
</feature>
<dbReference type="InterPro" id="IPR038734">
    <property type="entry name" value="YhaN_AAA"/>
</dbReference>
<dbReference type="OrthoDB" id="9764467at2"/>
<reference evidence="4 5" key="1">
    <citation type="submission" date="2019-05" db="EMBL/GenBank/DDBJ databases">
        <title>Psychrobacillus vulpis sp. nov., a new species isolated from feces of a red fox that inhabits in The Tablas de Daimiel Natural Park, Albacete, Spain.</title>
        <authorList>
            <person name="Rodriguez M."/>
            <person name="Reina J.C."/>
            <person name="Bejar V."/>
            <person name="Llamas I."/>
        </authorList>
    </citation>
    <scope>NUCLEOTIDE SEQUENCE [LARGE SCALE GENOMIC DNA]</scope>
    <source>
        <strain evidence="4 5">NHI-2</strain>
    </source>
</reference>
<evidence type="ECO:0000313" key="5">
    <source>
        <dbReference type="Proteomes" id="UP000318937"/>
    </source>
</evidence>
<dbReference type="InterPro" id="IPR027417">
    <property type="entry name" value="P-loop_NTPase"/>
</dbReference>
<dbReference type="Gene3D" id="3.40.50.300">
    <property type="entry name" value="P-loop containing nucleotide triphosphate hydrolases"/>
    <property type="match status" value="2"/>
</dbReference>
<protein>
    <recommendedName>
        <fullName evidence="3">YhaN AAA domain-containing protein</fullName>
    </recommendedName>
</protein>
<feature type="coiled-coil region" evidence="1">
    <location>
        <begin position="274"/>
        <end position="351"/>
    </location>
</feature>
<feature type="transmembrane region" description="Helical" evidence="2">
    <location>
        <begin position="428"/>
        <end position="446"/>
    </location>
</feature>
<evidence type="ECO:0000256" key="1">
    <source>
        <dbReference type="SAM" id="Coils"/>
    </source>
</evidence>
<dbReference type="PANTHER" id="PTHR41259">
    <property type="entry name" value="DOUBLE-STRAND BREAK REPAIR RAD50 ATPASE, PUTATIVE-RELATED"/>
    <property type="match status" value="1"/>
</dbReference>
<evidence type="ECO:0000259" key="3">
    <source>
        <dbReference type="Pfam" id="PF13514"/>
    </source>
</evidence>
<accession>A0A544SHD8</accession>
<feature type="transmembrane region" description="Helical" evidence="2">
    <location>
        <begin position="452"/>
        <end position="472"/>
    </location>
</feature>
<dbReference type="Proteomes" id="UP000318937">
    <property type="component" value="Unassembled WGS sequence"/>
</dbReference>
<keyword evidence="2" id="KW-0472">Membrane</keyword>
<feature type="domain" description="YhaN AAA" evidence="3">
    <location>
        <begin position="1"/>
        <end position="202"/>
    </location>
</feature>
<gene>
    <name evidence="4" type="ORF">FG383_20420</name>
</gene>
<keyword evidence="5" id="KW-1185">Reference proteome</keyword>
<dbReference type="RefSeq" id="WP_142609491.1">
    <property type="nucleotide sequence ID" value="NZ_VDGG01000082.1"/>
</dbReference>
<dbReference type="PANTHER" id="PTHR41259:SF1">
    <property type="entry name" value="DOUBLE-STRAND BREAK REPAIR RAD50 ATPASE, PUTATIVE-RELATED"/>
    <property type="match status" value="1"/>
</dbReference>
<evidence type="ECO:0000256" key="2">
    <source>
        <dbReference type="SAM" id="Phobius"/>
    </source>
</evidence>
<feature type="coiled-coil region" evidence="1">
    <location>
        <begin position="375"/>
        <end position="409"/>
    </location>
</feature>